<reference evidence="1 2" key="1">
    <citation type="submission" date="2019-05" db="EMBL/GenBank/DDBJ databases">
        <title>Emergence of the Ug99 lineage of the wheat stem rust pathogen through somatic hybridization.</title>
        <authorList>
            <person name="Li F."/>
            <person name="Upadhyaya N.M."/>
            <person name="Sperschneider J."/>
            <person name="Matny O."/>
            <person name="Nguyen-Phuc H."/>
            <person name="Mago R."/>
            <person name="Raley C."/>
            <person name="Miller M.E."/>
            <person name="Silverstein K.A.T."/>
            <person name="Henningsen E."/>
            <person name="Hirsch C.D."/>
            <person name="Visser B."/>
            <person name="Pretorius Z.A."/>
            <person name="Steffenson B.J."/>
            <person name="Schwessinger B."/>
            <person name="Dodds P.N."/>
            <person name="Figueroa M."/>
        </authorList>
    </citation>
    <scope>NUCLEOTIDE SEQUENCE [LARGE SCALE GENOMIC DNA]</scope>
    <source>
        <strain evidence="1">21-0</strain>
    </source>
</reference>
<comment type="caution">
    <text evidence="1">The sequence shown here is derived from an EMBL/GenBank/DDBJ whole genome shotgun (WGS) entry which is preliminary data.</text>
</comment>
<dbReference type="Proteomes" id="UP000324748">
    <property type="component" value="Unassembled WGS sequence"/>
</dbReference>
<proteinExistence type="predicted"/>
<organism evidence="1 2">
    <name type="scientific">Puccinia graminis f. sp. tritici</name>
    <dbReference type="NCBI Taxonomy" id="56615"/>
    <lineage>
        <taxon>Eukaryota</taxon>
        <taxon>Fungi</taxon>
        <taxon>Dikarya</taxon>
        <taxon>Basidiomycota</taxon>
        <taxon>Pucciniomycotina</taxon>
        <taxon>Pucciniomycetes</taxon>
        <taxon>Pucciniales</taxon>
        <taxon>Pucciniaceae</taxon>
        <taxon>Puccinia</taxon>
    </lineage>
</organism>
<sequence>MQITSVFSILQRPAELDLDRPTAFCYFSLQVQYCLWVVHKIAWLSCSNLWLIQIAIK</sequence>
<accession>A0A5B0QD73</accession>
<protein>
    <submittedName>
        <fullName evidence="1">Uncharacterized protein</fullName>
    </submittedName>
</protein>
<dbReference type="EMBL" id="VSWC01000027">
    <property type="protein sequence ID" value="KAA1111166.1"/>
    <property type="molecule type" value="Genomic_DNA"/>
</dbReference>
<keyword evidence="2" id="KW-1185">Reference proteome</keyword>
<name>A0A5B0QD73_PUCGR</name>
<evidence type="ECO:0000313" key="2">
    <source>
        <dbReference type="Proteomes" id="UP000324748"/>
    </source>
</evidence>
<gene>
    <name evidence="1" type="ORF">PGT21_036971</name>
</gene>
<evidence type="ECO:0000313" key="1">
    <source>
        <dbReference type="EMBL" id="KAA1111166.1"/>
    </source>
</evidence>
<dbReference type="AlphaFoldDB" id="A0A5B0QD73"/>